<name>A0A2C9DY20_UREP2</name>
<gene>
    <name evidence="6 8" type="primary">tilS</name>
    <name evidence="8" type="ordered locus">UPA3_0076</name>
</gene>
<dbReference type="Pfam" id="PF01171">
    <property type="entry name" value="ATP_bind_3"/>
    <property type="match status" value="1"/>
</dbReference>
<dbReference type="Gene3D" id="3.40.50.620">
    <property type="entry name" value="HUPs"/>
    <property type="match status" value="1"/>
</dbReference>
<reference evidence="8 9" key="1">
    <citation type="submission" date="2008-02" db="EMBL/GenBank/DDBJ databases">
        <title>Genome sequence of Ureaplasma parvum serovar 3.</title>
        <authorList>
            <person name="Methe B.A."/>
            <person name="Glass J."/>
            <person name="Waites K."/>
            <person name="Shrivastava S."/>
        </authorList>
    </citation>
    <scope>NUCLEOTIDE SEQUENCE [LARGE SCALE GENOMIC DNA]</scope>
    <source>
        <strain evidence="9">ATCC 27815 / 27 / NCTC 11736</strain>
    </source>
</reference>
<evidence type="ECO:0000256" key="3">
    <source>
        <dbReference type="ARBA" id="ARBA00022741"/>
    </source>
</evidence>
<dbReference type="PANTHER" id="PTHR43033">
    <property type="entry name" value="TRNA(ILE)-LYSIDINE SYNTHASE-RELATED"/>
    <property type="match status" value="1"/>
</dbReference>
<evidence type="ECO:0000256" key="4">
    <source>
        <dbReference type="ARBA" id="ARBA00022840"/>
    </source>
</evidence>
<keyword evidence="2 6" id="KW-0819">tRNA processing</keyword>
<dbReference type="HOGENOM" id="CLU_018869_0_2_14"/>
<dbReference type="HAMAP" id="MF_01161">
    <property type="entry name" value="tRNA_Ile_lys_synt"/>
    <property type="match status" value="1"/>
</dbReference>
<dbReference type="InterPro" id="IPR012094">
    <property type="entry name" value="tRNA_Ile_lys_synt"/>
</dbReference>
<dbReference type="CDD" id="cd01992">
    <property type="entry name" value="TilS_N"/>
    <property type="match status" value="1"/>
</dbReference>
<dbReference type="GO" id="GO:0005524">
    <property type="term" value="F:ATP binding"/>
    <property type="evidence" value="ECO:0007669"/>
    <property type="project" value="UniProtKB-UniRule"/>
</dbReference>
<comment type="domain">
    <text evidence="6">The N-terminal region contains the highly conserved SGGXDS motif, predicted to be a P-loop motif involved in ATP binding.</text>
</comment>
<comment type="similarity">
    <text evidence="6">Belongs to the tRNA(Ile)-lysidine synthase family.</text>
</comment>
<dbReference type="GeneID" id="29672727"/>
<dbReference type="RefSeq" id="WP_006688449.1">
    <property type="nucleotide sequence ID" value="NC_010503.1"/>
</dbReference>
<evidence type="ECO:0000259" key="7">
    <source>
        <dbReference type="Pfam" id="PF01171"/>
    </source>
</evidence>
<protein>
    <recommendedName>
        <fullName evidence="6">tRNA(Ile)-lysidine synthase</fullName>
        <ecNumber evidence="6">6.3.4.19</ecNumber>
    </recommendedName>
    <alternativeName>
        <fullName evidence="6">tRNA(Ile)-2-lysyl-cytidine synthase</fullName>
    </alternativeName>
    <alternativeName>
        <fullName evidence="6">tRNA(Ile)-lysidine synthetase</fullName>
    </alternativeName>
</protein>
<sequence>MIKLWTNLINRISNKKYLAAVSGGPDSMAMLNMYKRNIRVVCHVNYHKRESSDRDQQIVVDFCRKNNLIIEILDVDEKVYERYGHIDNFQTKARLIRYDFFKEIGKKYNIENLYIAHNFDDFLETAYMQRARQSKALFYGIKESNVINGIIVKRPVLFVRKQTLQRYCDENKIKYGIDETNELDIYERNRVRKIISSWSLNEVYDFKKFVIKYNKEHSSFANFIDLSYIEFKKNKYKYDYFIRQDDMVQYYLIYYFLIDHKIINPSENKIISLIKFFGKQINKEKAYRVQENIYMHVNDDELISLISYNKSDNISNSNVDIIDDHNVIEK</sequence>
<dbReference type="Proteomes" id="UP000002162">
    <property type="component" value="Chromosome"/>
</dbReference>
<evidence type="ECO:0000256" key="1">
    <source>
        <dbReference type="ARBA" id="ARBA00022598"/>
    </source>
</evidence>
<evidence type="ECO:0000256" key="6">
    <source>
        <dbReference type="HAMAP-Rule" id="MF_01161"/>
    </source>
</evidence>
<keyword evidence="3 6" id="KW-0547">Nucleotide-binding</keyword>
<comment type="catalytic activity">
    <reaction evidence="5 6">
        <text>cytidine(34) in tRNA(Ile2) + L-lysine + ATP = lysidine(34) in tRNA(Ile2) + AMP + diphosphate + H(+)</text>
        <dbReference type="Rhea" id="RHEA:43744"/>
        <dbReference type="Rhea" id="RHEA-COMP:10625"/>
        <dbReference type="Rhea" id="RHEA-COMP:10670"/>
        <dbReference type="ChEBI" id="CHEBI:15378"/>
        <dbReference type="ChEBI" id="CHEBI:30616"/>
        <dbReference type="ChEBI" id="CHEBI:32551"/>
        <dbReference type="ChEBI" id="CHEBI:33019"/>
        <dbReference type="ChEBI" id="CHEBI:82748"/>
        <dbReference type="ChEBI" id="CHEBI:83665"/>
        <dbReference type="ChEBI" id="CHEBI:456215"/>
        <dbReference type="EC" id="6.3.4.19"/>
    </reaction>
</comment>
<dbReference type="InterPro" id="IPR011063">
    <property type="entry name" value="TilS/TtcA_N"/>
</dbReference>
<comment type="subcellular location">
    <subcellularLocation>
        <location evidence="6">Cytoplasm</location>
    </subcellularLocation>
</comment>
<dbReference type="InterPro" id="IPR012795">
    <property type="entry name" value="tRNA_Ile_lys_synt_N"/>
</dbReference>
<dbReference type="KEGG" id="upa:UPA3_0076"/>
<dbReference type="EMBL" id="CP000942">
    <property type="protein sequence ID" value="ACA32766.1"/>
    <property type="molecule type" value="Genomic_DNA"/>
</dbReference>
<keyword evidence="4 6" id="KW-0067">ATP-binding</keyword>
<organism evidence="8 9">
    <name type="scientific">Ureaplasma parvum serovar 3 (strain ATCC 27815 / 27 / NCTC 11736)</name>
    <dbReference type="NCBI Taxonomy" id="505682"/>
    <lineage>
        <taxon>Bacteria</taxon>
        <taxon>Bacillati</taxon>
        <taxon>Mycoplasmatota</taxon>
        <taxon>Mycoplasmoidales</taxon>
        <taxon>Mycoplasmoidaceae</taxon>
        <taxon>Ureaplasma</taxon>
    </lineage>
</organism>
<evidence type="ECO:0000313" key="8">
    <source>
        <dbReference type="EMBL" id="ACA32766.1"/>
    </source>
</evidence>
<dbReference type="NCBIfam" id="TIGR02432">
    <property type="entry name" value="lysidine_TilS_N"/>
    <property type="match status" value="1"/>
</dbReference>
<dbReference type="GO" id="GO:0032267">
    <property type="term" value="F:tRNA(Ile)-lysidine synthase activity"/>
    <property type="evidence" value="ECO:0007669"/>
    <property type="project" value="UniProtKB-EC"/>
</dbReference>
<keyword evidence="6" id="KW-0963">Cytoplasm</keyword>
<dbReference type="AlphaFoldDB" id="A0A2C9DY20"/>
<evidence type="ECO:0000256" key="2">
    <source>
        <dbReference type="ARBA" id="ARBA00022694"/>
    </source>
</evidence>
<dbReference type="GO" id="GO:0006400">
    <property type="term" value="P:tRNA modification"/>
    <property type="evidence" value="ECO:0007669"/>
    <property type="project" value="UniProtKB-UniRule"/>
</dbReference>
<accession>A0A2C9DY20</accession>
<dbReference type="EC" id="6.3.4.19" evidence="6"/>
<dbReference type="GO" id="GO:0005737">
    <property type="term" value="C:cytoplasm"/>
    <property type="evidence" value="ECO:0007669"/>
    <property type="project" value="UniProtKB-SubCell"/>
</dbReference>
<evidence type="ECO:0000313" key="9">
    <source>
        <dbReference type="Proteomes" id="UP000002162"/>
    </source>
</evidence>
<proteinExistence type="inferred from homology"/>
<dbReference type="PANTHER" id="PTHR43033:SF1">
    <property type="entry name" value="TRNA(ILE)-LYSIDINE SYNTHASE-RELATED"/>
    <property type="match status" value="1"/>
</dbReference>
<dbReference type="SUPFAM" id="SSF52402">
    <property type="entry name" value="Adenine nucleotide alpha hydrolases-like"/>
    <property type="match status" value="1"/>
</dbReference>
<dbReference type="InterPro" id="IPR014729">
    <property type="entry name" value="Rossmann-like_a/b/a_fold"/>
</dbReference>
<keyword evidence="1 6" id="KW-0436">Ligase</keyword>
<feature type="domain" description="tRNA(Ile)-lysidine/2-thiocytidine synthase N-terminal" evidence="7">
    <location>
        <begin position="16"/>
        <end position="193"/>
    </location>
</feature>
<feature type="binding site" evidence="6">
    <location>
        <begin position="22"/>
        <end position="27"/>
    </location>
    <ligand>
        <name>ATP</name>
        <dbReference type="ChEBI" id="CHEBI:30616"/>
    </ligand>
</feature>
<comment type="function">
    <text evidence="6">Ligates lysine onto the cytidine present at position 34 of the AUA codon-specific tRNA(Ile) that contains the anticodon CAU, in an ATP-dependent manner. Cytidine is converted to lysidine, thus changing the amino acid specificity of the tRNA from methionine to isoleucine.</text>
</comment>
<evidence type="ECO:0000256" key="5">
    <source>
        <dbReference type="ARBA" id="ARBA00048539"/>
    </source>
</evidence>